<feature type="signal peptide" evidence="1">
    <location>
        <begin position="1"/>
        <end position="28"/>
    </location>
</feature>
<organism evidence="2 3">
    <name type="scientific">Saccharibacillus endophyticus</name>
    <dbReference type="NCBI Taxonomy" id="2060666"/>
    <lineage>
        <taxon>Bacteria</taxon>
        <taxon>Bacillati</taxon>
        <taxon>Bacillota</taxon>
        <taxon>Bacilli</taxon>
        <taxon>Bacillales</taxon>
        <taxon>Paenibacillaceae</taxon>
        <taxon>Saccharibacillus</taxon>
    </lineage>
</organism>
<reference evidence="3" key="1">
    <citation type="journal article" date="2019" name="Int. J. Syst. Evol. Microbiol.">
        <title>The Global Catalogue of Microorganisms (GCM) 10K type strain sequencing project: providing services to taxonomists for standard genome sequencing and annotation.</title>
        <authorList>
            <consortium name="The Broad Institute Genomics Platform"/>
            <consortium name="The Broad Institute Genome Sequencing Center for Infectious Disease"/>
            <person name="Wu L."/>
            <person name="Ma J."/>
        </authorList>
    </citation>
    <scope>NUCLEOTIDE SEQUENCE [LARGE SCALE GENOMIC DNA]</scope>
    <source>
        <strain evidence="3">CCM 8702</strain>
    </source>
</reference>
<feature type="chain" id="PRO_5046731718" description="Lipoprotein" evidence="1">
    <location>
        <begin position="29"/>
        <end position="258"/>
    </location>
</feature>
<name>A0ABQ1ZSR3_9BACL</name>
<proteinExistence type="predicted"/>
<evidence type="ECO:0000313" key="3">
    <source>
        <dbReference type="Proteomes" id="UP000605427"/>
    </source>
</evidence>
<evidence type="ECO:0000256" key="1">
    <source>
        <dbReference type="SAM" id="SignalP"/>
    </source>
</evidence>
<gene>
    <name evidence="2" type="ORF">GCM10007362_20730</name>
</gene>
<dbReference type="RefSeq" id="WP_172243162.1">
    <property type="nucleotide sequence ID" value="NZ_BMDD01000002.1"/>
</dbReference>
<dbReference type="EMBL" id="BMDD01000002">
    <property type="protein sequence ID" value="GGH77254.1"/>
    <property type="molecule type" value="Genomic_DNA"/>
</dbReference>
<protein>
    <recommendedName>
        <fullName evidence="4">Lipoprotein</fullName>
    </recommendedName>
</protein>
<keyword evidence="1" id="KW-0732">Signal</keyword>
<accession>A0ABQ1ZSR3</accession>
<comment type="caution">
    <text evidence="2">The sequence shown here is derived from an EMBL/GenBank/DDBJ whole genome shotgun (WGS) entry which is preliminary data.</text>
</comment>
<dbReference type="Proteomes" id="UP000605427">
    <property type="component" value="Unassembled WGS sequence"/>
</dbReference>
<evidence type="ECO:0000313" key="2">
    <source>
        <dbReference type="EMBL" id="GGH77254.1"/>
    </source>
</evidence>
<dbReference type="PROSITE" id="PS51257">
    <property type="entry name" value="PROKAR_LIPOPROTEIN"/>
    <property type="match status" value="1"/>
</dbReference>
<evidence type="ECO:0008006" key="4">
    <source>
        <dbReference type="Google" id="ProtNLM"/>
    </source>
</evidence>
<keyword evidence="3" id="KW-1185">Reference proteome</keyword>
<sequence length="258" mass="28703">MKNKQSARTIFALSAVWMAALLSGCISAHSGNDSGQGTAARELTISKNAENKNRKECMPTIDYVDALMLNDIRYYNRQSYDERSLPLSPELIGDEIAEVAYTMSDDACTDFVMRSGDATFVPAGTPIHEMKDYDPDFRVVAEGRIFEVGDNPHAKTIGDLYDIEGKVSKVNRVSGNDGSVMREFSPEDTEAFISDLLSLEYVGFDAIDKDNPPEYRISLRVDLKDGTNIRLGYWPKANAIMEGAYGTERMLEIVQKEP</sequence>